<dbReference type="AlphaFoldDB" id="A0A8X7BTE4"/>
<accession>A0A8X7BTE4</accession>
<dbReference type="EMBL" id="BMAV01002798">
    <property type="protein sequence ID" value="GFY41957.1"/>
    <property type="molecule type" value="Genomic_DNA"/>
</dbReference>
<dbReference type="Proteomes" id="UP000886998">
    <property type="component" value="Unassembled WGS sequence"/>
</dbReference>
<reference evidence="1" key="1">
    <citation type="submission" date="2020-08" db="EMBL/GenBank/DDBJ databases">
        <title>Multicomponent nature underlies the extraordinary mechanical properties of spider dragline silk.</title>
        <authorList>
            <person name="Kono N."/>
            <person name="Nakamura H."/>
            <person name="Mori M."/>
            <person name="Yoshida Y."/>
            <person name="Ohtoshi R."/>
            <person name="Malay A.D."/>
            <person name="Moran D.A.P."/>
            <person name="Tomita M."/>
            <person name="Numata K."/>
            <person name="Arakawa K."/>
        </authorList>
    </citation>
    <scope>NUCLEOTIDE SEQUENCE</scope>
</reference>
<protein>
    <submittedName>
        <fullName evidence="1">Uncharacterized protein</fullName>
    </submittedName>
</protein>
<gene>
    <name evidence="1" type="ORF">TNIN_51511</name>
</gene>
<comment type="caution">
    <text evidence="1">The sequence shown here is derived from an EMBL/GenBank/DDBJ whole genome shotgun (WGS) entry which is preliminary data.</text>
</comment>
<keyword evidence="2" id="KW-1185">Reference proteome</keyword>
<name>A0A8X7BTE4_9ARAC</name>
<evidence type="ECO:0000313" key="1">
    <source>
        <dbReference type="EMBL" id="GFY41957.1"/>
    </source>
</evidence>
<evidence type="ECO:0000313" key="2">
    <source>
        <dbReference type="Proteomes" id="UP000886998"/>
    </source>
</evidence>
<proteinExistence type="predicted"/>
<organism evidence="1 2">
    <name type="scientific">Trichonephila inaurata madagascariensis</name>
    <dbReference type="NCBI Taxonomy" id="2747483"/>
    <lineage>
        <taxon>Eukaryota</taxon>
        <taxon>Metazoa</taxon>
        <taxon>Ecdysozoa</taxon>
        <taxon>Arthropoda</taxon>
        <taxon>Chelicerata</taxon>
        <taxon>Arachnida</taxon>
        <taxon>Araneae</taxon>
        <taxon>Araneomorphae</taxon>
        <taxon>Entelegynae</taxon>
        <taxon>Araneoidea</taxon>
        <taxon>Nephilidae</taxon>
        <taxon>Trichonephila</taxon>
        <taxon>Trichonephila inaurata</taxon>
    </lineage>
</organism>
<sequence length="126" mass="14930">MGFSSEILIHGYEIEGKNVDKKIEEETTIYENIAMQDACNGRALSFIFMQVQYMPKSTKNGIFLFTVSDVRKRTFENKRKVNSQIPEVFFLMYISDDKARFRFEFGMKYNDFYAKSHFYTIYKGSE</sequence>